<protein>
    <submittedName>
        <fullName evidence="1">Uncharacterized protein</fullName>
    </submittedName>
</protein>
<sequence length="72" mass="8231">MLENHITALYYSNHLSSINGNALNLLPHHSCLPPSSQDVIIRHSLAADYYLDHLLRSTRRLLSLGIFPYLYP</sequence>
<evidence type="ECO:0000313" key="1">
    <source>
        <dbReference type="EMBL" id="QUC22865.1"/>
    </source>
</evidence>
<name>A0A8E5HWF0_USTVR</name>
<gene>
    <name evidence="1" type="ORF">UV8b_07106</name>
</gene>
<organism evidence="1 2">
    <name type="scientific">Ustilaginoidea virens</name>
    <name type="common">Rice false smut fungus</name>
    <name type="synonym">Villosiclava virens</name>
    <dbReference type="NCBI Taxonomy" id="1159556"/>
    <lineage>
        <taxon>Eukaryota</taxon>
        <taxon>Fungi</taxon>
        <taxon>Dikarya</taxon>
        <taxon>Ascomycota</taxon>
        <taxon>Pezizomycotina</taxon>
        <taxon>Sordariomycetes</taxon>
        <taxon>Hypocreomycetidae</taxon>
        <taxon>Hypocreales</taxon>
        <taxon>Clavicipitaceae</taxon>
        <taxon>Ustilaginoidea</taxon>
    </lineage>
</organism>
<accession>A0A8E5HWF0</accession>
<dbReference type="Proteomes" id="UP000027002">
    <property type="component" value="Chromosome 6"/>
</dbReference>
<dbReference type="AlphaFoldDB" id="A0A8E5HWF0"/>
<proteinExistence type="predicted"/>
<dbReference type="EMBL" id="CP072758">
    <property type="protein sequence ID" value="QUC22865.1"/>
    <property type="molecule type" value="Genomic_DNA"/>
</dbReference>
<dbReference type="KEGG" id="uvi:66067883"/>
<dbReference type="GeneID" id="66067883"/>
<evidence type="ECO:0000313" key="2">
    <source>
        <dbReference type="Proteomes" id="UP000027002"/>
    </source>
</evidence>
<reference evidence="1" key="1">
    <citation type="submission" date="2020-03" db="EMBL/GenBank/DDBJ databases">
        <title>A mixture of massive structural variations and highly conserved coding sequences in Ustilaginoidea virens genome.</title>
        <authorList>
            <person name="Zhang K."/>
            <person name="Zhao Z."/>
            <person name="Zhang Z."/>
            <person name="Li Y."/>
            <person name="Hsiang T."/>
            <person name="Sun W."/>
        </authorList>
    </citation>
    <scope>NUCLEOTIDE SEQUENCE</scope>
    <source>
        <strain evidence="1">UV-8b</strain>
    </source>
</reference>
<keyword evidence="2" id="KW-1185">Reference proteome</keyword>
<dbReference type="RefSeq" id="XP_043000538.1">
    <property type="nucleotide sequence ID" value="XM_043144603.1"/>
</dbReference>